<sequence length="155" mass="16366">MIDVGISSIIMISLLCMIEDSSVIMVDSILLSSVEELARATIKKLTQGMAGHNKAMASAKSDETKASVFCTANHTLISSSKGLERASVEAEDCEAKCVASSADLGEGGEEVPERWAVHDGVIDGASDEDSVAELRHLHSGQGEELFEAMGNINRA</sequence>
<proteinExistence type="predicted"/>
<evidence type="ECO:0000313" key="1">
    <source>
        <dbReference type="EMBL" id="THG05020.1"/>
    </source>
</evidence>
<dbReference type="STRING" id="542762.A0A4S4DPL2"/>
<dbReference type="Proteomes" id="UP000306102">
    <property type="component" value="Unassembled WGS sequence"/>
</dbReference>
<reference evidence="1 2" key="1">
    <citation type="journal article" date="2018" name="Proc. Natl. Acad. Sci. U.S.A.">
        <title>Draft genome sequence of Camellia sinensis var. sinensis provides insights into the evolution of the tea genome and tea quality.</title>
        <authorList>
            <person name="Wei C."/>
            <person name="Yang H."/>
            <person name="Wang S."/>
            <person name="Zhao J."/>
            <person name="Liu C."/>
            <person name="Gao L."/>
            <person name="Xia E."/>
            <person name="Lu Y."/>
            <person name="Tai Y."/>
            <person name="She G."/>
            <person name="Sun J."/>
            <person name="Cao H."/>
            <person name="Tong W."/>
            <person name="Gao Q."/>
            <person name="Li Y."/>
            <person name="Deng W."/>
            <person name="Jiang X."/>
            <person name="Wang W."/>
            <person name="Chen Q."/>
            <person name="Zhang S."/>
            <person name="Li H."/>
            <person name="Wu J."/>
            <person name="Wang P."/>
            <person name="Li P."/>
            <person name="Shi C."/>
            <person name="Zheng F."/>
            <person name="Jian J."/>
            <person name="Huang B."/>
            <person name="Shan D."/>
            <person name="Shi M."/>
            <person name="Fang C."/>
            <person name="Yue Y."/>
            <person name="Li F."/>
            <person name="Li D."/>
            <person name="Wei S."/>
            <person name="Han B."/>
            <person name="Jiang C."/>
            <person name="Yin Y."/>
            <person name="Xia T."/>
            <person name="Zhang Z."/>
            <person name="Bennetzen J.L."/>
            <person name="Zhao S."/>
            <person name="Wan X."/>
        </authorList>
    </citation>
    <scope>NUCLEOTIDE SEQUENCE [LARGE SCALE GENOMIC DNA]</scope>
    <source>
        <strain evidence="2">cv. Shuchazao</strain>
        <tissue evidence="1">Leaf</tissue>
    </source>
</reference>
<dbReference type="EMBL" id="SDRB02010672">
    <property type="protein sequence ID" value="THG05020.1"/>
    <property type="molecule type" value="Genomic_DNA"/>
</dbReference>
<keyword evidence="2" id="KW-1185">Reference proteome</keyword>
<organism evidence="1 2">
    <name type="scientific">Camellia sinensis var. sinensis</name>
    <name type="common">China tea</name>
    <dbReference type="NCBI Taxonomy" id="542762"/>
    <lineage>
        <taxon>Eukaryota</taxon>
        <taxon>Viridiplantae</taxon>
        <taxon>Streptophyta</taxon>
        <taxon>Embryophyta</taxon>
        <taxon>Tracheophyta</taxon>
        <taxon>Spermatophyta</taxon>
        <taxon>Magnoliopsida</taxon>
        <taxon>eudicotyledons</taxon>
        <taxon>Gunneridae</taxon>
        <taxon>Pentapetalae</taxon>
        <taxon>asterids</taxon>
        <taxon>Ericales</taxon>
        <taxon>Theaceae</taxon>
        <taxon>Camellia</taxon>
    </lineage>
</organism>
<gene>
    <name evidence="1" type="ORF">TEA_009901</name>
</gene>
<comment type="caution">
    <text evidence="1">The sequence shown here is derived from an EMBL/GenBank/DDBJ whole genome shotgun (WGS) entry which is preliminary data.</text>
</comment>
<protein>
    <submittedName>
        <fullName evidence="1">Uncharacterized protein</fullName>
    </submittedName>
</protein>
<name>A0A4S4DPL2_CAMSN</name>
<dbReference type="AlphaFoldDB" id="A0A4S4DPL2"/>
<accession>A0A4S4DPL2</accession>
<evidence type="ECO:0000313" key="2">
    <source>
        <dbReference type="Proteomes" id="UP000306102"/>
    </source>
</evidence>